<evidence type="ECO:0000259" key="2">
    <source>
        <dbReference type="Pfam" id="PF12773"/>
    </source>
</evidence>
<evidence type="ECO:0000313" key="4">
    <source>
        <dbReference type="Proteomes" id="UP000693952"/>
    </source>
</evidence>
<feature type="region of interest" description="Disordered" evidence="1">
    <location>
        <begin position="9"/>
        <end position="32"/>
    </location>
</feature>
<dbReference type="InterPro" id="IPR025874">
    <property type="entry name" value="DZR"/>
</dbReference>
<dbReference type="EMBL" id="CP077074">
    <property type="protein sequence ID" value="QXH43283.1"/>
    <property type="molecule type" value="Genomic_DNA"/>
</dbReference>
<keyword evidence="4" id="KW-1185">Reference proteome</keyword>
<evidence type="ECO:0000313" key="3">
    <source>
        <dbReference type="EMBL" id="QXH43283.1"/>
    </source>
</evidence>
<gene>
    <name evidence="3" type="ORF">KSS89_14015</name>
</gene>
<organism evidence="3 4">
    <name type="scientific">Pseudomonas sessilinigenes</name>
    <dbReference type="NCBI Taxonomy" id="658629"/>
    <lineage>
        <taxon>Bacteria</taxon>
        <taxon>Pseudomonadati</taxon>
        <taxon>Pseudomonadota</taxon>
        <taxon>Gammaproteobacteria</taxon>
        <taxon>Pseudomonadales</taxon>
        <taxon>Pseudomonadaceae</taxon>
        <taxon>Pseudomonas</taxon>
    </lineage>
</organism>
<dbReference type="Proteomes" id="UP000693952">
    <property type="component" value="Chromosome"/>
</dbReference>
<evidence type="ECO:0000256" key="1">
    <source>
        <dbReference type="SAM" id="MobiDB-lite"/>
    </source>
</evidence>
<feature type="domain" description="DZANK-type" evidence="2">
    <location>
        <begin position="37"/>
        <end position="81"/>
    </location>
</feature>
<dbReference type="Pfam" id="PF12773">
    <property type="entry name" value="DZR"/>
    <property type="match status" value="1"/>
</dbReference>
<reference evidence="3" key="1">
    <citation type="submission" date="2021-06" db="EMBL/GenBank/DDBJ databases">
        <title>Updating the genus Pseudomonas: Description of 43 new species and partition of the Pseudomonas putida group.</title>
        <authorList>
            <person name="Girard L."/>
            <person name="Lood C."/>
            <person name="Vandamme P."/>
            <person name="Rokni-Zadeh H."/>
            <person name="van Noort V."/>
            <person name="Hofte M."/>
            <person name="Lavigne R."/>
            <person name="De Mot R."/>
        </authorList>
    </citation>
    <scope>NUCLEOTIDE SEQUENCE</scope>
    <source>
        <strain evidence="3">CMR12a</strain>
    </source>
</reference>
<protein>
    <submittedName>
        <fullName evidence="3">Zinc ribbon domain-containing protein</fullName>
    </submittedName>
</protein>
<name>A0ABX8MXD1_9PSED</name>
<proteinExistence type="predicted"/>
<sequence>MSFFKRLLMGHHGSGHGGSRSGHHGSGSPQVGAGNACGQCRAMNAPGARFCQQCAASLGAAGCGQCGAPMQAGARFCGQCGRASG</sequence>
<accession>A0ABX8MXD1</accession>